<dbReference type="SUPFAM" id="SSF89562">
    <property type="entry name" value="RraA-like"/>
    <property type="match status" value="1"/>
</dbReference>
<reference evidence="6" key="2">
    <citation type="submission" date="2016-06" db="EMBL/GenBank/DDBJ databases">
        <authorList>
            <person name="Kjaerup R.B."/>
            <person name="Dalgaard T.S."/>
            <person name="Juul-Madsen H.R."/>
        </authorList>
    </citation>
    <scope>NUCLEOTIDE SEQUENCE [LARGE SCALE GENOMIC DNA]</scope>
    <source>
        <strain evidence="6">ATCC 49129</strain>
    </source>
</reference>
<comment type="cofactor">
    <cofactor evidence="5">
        <name>Mg(2+)</name>
        <dbReference type="ChEBI" id="CHEBI:18420"/>
    </cofactor>
</comment>
<evidence type="ECO:0000256" key="4">
    <source>
        <dbReference type="ARBA" id="ARBA00030169"/>
    </source>
</evidence>
<gene>
    <name evidence="6" type="ORF">A9Y76_26345</name>
    <name evidence="7" type="ORF">HGR00_01700</name>
</gene>
<dbReference type="GeneID" id="61529571"/>
<keyword evidence="5" id="KW-0479">Metal-binding</keyword>
<dbReference type="STRING" id="190721.ACS15_5727"/>
<dbReference type="AlphaFoldDB" id="A0A192A6G0"/>
<dbReference type="GO" id="GO:0008168">
    <property type="term" value="F:methyltransferase activity"/>
    <property type="evidence" value="ECO:0007669"/>
    <property type="project" value="UniProtKB-KW"/>
</dbReference>
<dbReference type="OrthoDB" id="8717144at2"/>
<dbReference type="Pfam" id="PF03737">
    <property type="entry name" value="RraA-like"/>
    <property type="match status" value="1"/>
</dbReference>
<keyword evidence="6" id="KW-0489">Methyltransferase</keyword>
<accession>A0A192A6G0</accession>
<dbReference type="Proteomes" id="UP000575469">
    <property type="component" value="Unassembled WGS sequence"/>
</dbReference>
<feature type="binding site" evidence="5">
    <location>
        <position position="124"/>
    </location>
    <ligand>
        <name>Mg(2+)</name>
        <dbReference type="ChEBI" id="CHEBI:18420"/>
    </ligand>
</feature>
<reference evidence="7 9" key="3">
    <citation type="submission" date="2020-04" db="EMBL/GenBank/DDBJ databases">
        <title>Ralstonia insidiosa genome sequencing and assembly.</title>
        <authorList>
            <person name="Martins R.C.R."/>
            <person name="Perdigao-Neto L.V."/>
            <person name="Levin A.S.S."/>
            <person name="Costa S.F."/>
        </authorList>
    </citation>
    <scope>NUCLEOTIDE SEQUENCE [LARGE SCALE GENOMIC DNA]</scope>
    <source>
        <strain evidence="7 9">5047</strain>
    </source>
</reference>
<evidence type="ECO:0000313" key="7">
    <source>
        <dbReference type="EMBL" id="NMV36622.1"/>
    </source>
</evidence>
<keyword evidence="6" id="KW-0808">Transferase</keyword>
<dbReference type="CDD" id="cd16841">
    <property type="entry name" value="RraA_family"/>
    <property type="match status" value="1"/>
</dbReference>
<protein>
    <recommendedName>
        <fullName evidence="2">Putative 4-hydroxy-4-methyl-2-oxoglutarate aldolase</fullName>
    </recommendedName>
    <alternativeName>
        <fullName evidence="3">Regulator of ribonuclease activity homolog</fullName>
    </alternativeName>
    <alternativeName>
        <fullName evidence="4">RraA-like protein</fullName>
    </alternativeName>
</protein>
<organism evidence="6 8">
    <name type="scientific">Ralstonia insidiosa</name>
    <dbReference type="NCBI Taxonomy" id="190721"/>
    <lineage>
        <taxon>Bacteria</taxon>
        <taxon>Pseudomonadati</taxon>
        <taxon>Pseudomonadota</taxon>
        <taxon>Betaproteobacteria</taxon>
        <taxon>Burkholderiales</taxon>
        <taxon>Burkholderiaceae</taxon>
        <taxon>Ralstonia</taxon>
    </lineage>
</organism>
<dbReference type="Gene3D" id="3.50.30.40">
    <property type="entry name" value="Ribonuclease E inhibitor RraA/RraA-like"/>
    <property type="match status" value="1"/>
</dbReference>
<dbReference type="PANTHER" id="PTHR33254">
    <property type="entry name" value="4-HYDROXY-4-METHYL-2-OXOGLUTARATE ALDOLASE 3-RELATED"/>
    <property type="match status" value="1"/>
</dbReference>
<dbReference type="InterPro" id="IPR005493">
    <property type="entry name" value="RraA/RraA-like"/>
</dbReference>
<name>A0A192A6G0_9RALS</name>
<comment type="cofactor">
    <cofactor evidence="1">
        <name>a divalent metal cation</name>
        <dbReference type="ChEBI" id="CHEBI:60240"/>
    </cofactor>
</comment>
<dbReference type="InterPro" id="IPR036704">
    <property type="entry name" value="RraA/RraA-like_sf"/>
</dbReference>
<dbReference type="GO" id="GO:0032259">
    <property type="term" value="P:methylation"/>
    <property type="evidence" value="ECO:0007669"/>
    <property type="project" value="UniProtKB-KW"/>
</dbReference>
<evidence type="ECO:0000256" key="3">
    <source>
        <dbReference type="ARBA" id="ARBA00029596"/>
    </source>
</evidence>
<proteinExistence type="predicted"/>
<dbReference type="EMBL" id="CP016023">
    <property type="protein sequence ID" value="ANJ75979.1"/>
    <property type="molecule type" value="Genomic_DNA"/>
</dbReference>
<keyword evidence="5" id="KW-0460">Magnesium</keyword>
<dbReference type="Proteomes" id="UP000078572">
    <property type="component" value="Chromosome 2"/>
</dbReference>
<sequence length="232" mass="23852">MSTPSHTTSTIVRDIERVSPHLVEAAARFQAAILADVAGRRGTLNSRVKPLAPTMKVAGPAVTVEVRPGDNLAIHAALAVAKPGDVIVVDGKGDQSCALIGEIMATQAHATGIAGFVIDGAVRDSHELAHGTFPIFSAGLNPCGPTKSVAGRVNLPVSAAGATVHPGDLVVGDADGVVVIPREDVERILVLAQKKVDAEAARIAAIRKGDTRPGWLEKELRAAGMLAEGEAL</sequence>
<dbReference type="GO" id="GO:0046872">
    <property type="term" value="F:metal ion binding"/>
    <property type="evidence" value="ECO:0007669"/>
    <property type="project" value="UniProtKB-KW"/>
</dbReference>
<evidence type="ECO:0000256" key="1">
    <source>
        <dbReference type="ARBA" id="ARBA00001968"/>
    </source>
</evidence>
<feature type="binding site" evidence="5">
    <location>
        <begin position="101"/>
        <end position="104"/>
    </location>
    <ligand>
        <name>substrate</name>
    </ligand>
</feature>
<evidence type="ECO:0000313" key="8">
    <source>
        <dbReference type="Proteomes" id="UP000078572"/>
    </source>
</evidence>
<evidence type="ECO:0000256" key="5">
    <source>
        <dbReference type="PIRSR" id="PIRSR605493-1"/>
    </source>
</evidence>
<evidence type="ECO:0000313" key="6">
    <source>
        <dbReference type="EMBL" id="ANJ75979.1"/>
    </source>
</evidence>
<keyword evidence="8" id="KW-1185">Reference proteome</keyword>
<evidence type="ECO:0000313" key="9">
    <source>
        <dbReference type="Proteomes" id="UP000575469"/>
    </source>
</evidence>
<dbReference type="RefSeq" id="WP_021192931.1">
    <property type="nucleotide sequence ID" value="NZ_CP012606.1"/>
</dbReference>
<feature type="binding site" evidence="5">
    <location>
        <position position="123"/>
    </location>
    <ligand>
        <name>substrate</name>
    </ligand>
</feature>
<dbReference type="PANTHER" id="PTHR33254:SF4">
    <property type="entry name" value="4-HYDROXY-4-METHYL-2-OXOGLUTARATE ALDOLASE 3-RELATED"/>
    <property type="match status" value="1"/>
</dbReference>
<reference evidence="8" key="1">
    <citation type="submission" date="2016-06" db="EMBL/GenBank/DDBJ databases">
        <authorList>
            <person name="Xu Y."/>
            <person name="Nagy A."/>
            <person name="Yan X."/>
            <person name="Kim S.W."/>
            <person name="Haley B."/>
            <person name="Liu N.T."/>
            <person name="Nou X."/>
        </authorList>
    </citation>
    <scope>NUCLEOTIDE SEQUENCE [LARGE SCALE GENOMIC DNA]</scope>
    <source>
        <strain evidence="8">ATCC 49129</strain>
    </source>
</reference>
<dbReference type="EMBL" id="JABBZM010000001">
    <property type="protein sequence ID" value="NMV36622.1"/>
    <property type="molecule type" value="Genomic_DNA"/>
</dbReference>
<evidence type="ECO:0000256" key="2">
    <source>
        <dbReference type="ARBA" id="ARBA00016549"/>
    </source>
</evidence>